<organism evidence="1 2">
    <name type="scientific">Dysgonomonas gadei ATCC BAA-286</name>
    <dbReference type="NCBI Taxonomy" id="742766"/>
    <lineage>
        <taxon>Bacteria</taxon>
        <taxon>Pseudomonadati</taxon>
        <taxon>Bacteroidota</taxon>
        <taxon>Bacteroidia</taxon>
        <taxon>Bacteroidales</taxon>
        <taxon>Dysgonomonadaceae</taxon>
        <taxon>Dysgonomonas</taxon>
    </lineage>
</organism>
<name>F5IXR8_9BACT</name>
<gene>
    <name evidence="1" type="ORF">HMPREF9455_01885</name>
</gene>
<dbReference type="STRING" id="742766.HMPREF9455_01885"/>
<sequence>MINIIIKVWPFILNIILLLNDCSIEMYEYRRAYIKKNVWTPVVKGF</sequence>
<dbReference type="Proteomes" id="UP000004913">
    <property type="component" value="Unassembled WGS sequence"/>
</dbReference>
<evidence type="ECO:0000313" key="1">
    <source>
        <dbReference type="EMBL" id="EGK01737.1"/>
    </source>
</evidence>
<keyword evidence="2" id="KW-1185">Reference proteome</keyword>
<proteinExistence type="predicted"/>
<comment type="caution">
    <text evidence="1">The sequence shown here is derived from an EMBL/GenBank/DDBJ whole genome shotgun (WGS) entry which is preliminary data.</text>
</comment>
<accession>F5IXR8</accession>
<dbReference type="EMBL" id="ADLV01000020">
    <property type="protein sequence ID" value="EGK01737.1"/>
    <property type="molecule type" value="Genomic_DNA"/>
</dbReference>
<protein>
    <submittedName>
        <fullName evidence="1">Uncharacterized protein</fullName>
    </submittedName>
</protein>
<dbReference type="HOGENOM" id="CLU_3183001_0_0_10"/>
<evidence type="ECO:0000313" key="2">
    <source>
        <dbReference type="Proteomes" id="UP000004913"/>
    </source>
</evidence>
<dbReference type="AlphaFoldDB" id="F5IXR8"/>
<reference evidence="1 2" key="1">
    <citation type="submission" date="2011-04" db="EMBL/GenBank/DDBJ databases">
        <title>The Genome Sequence of Dysgonomonas gadei ATCC BAA-286.</title>
        <authorList>
            <consortium name="The Broad Institute Genome Sequencing Platform"/>
            <person name="Earl A."/>
            <person name="Ward D."/>
            <person name="Feldgarden M."/>
            <person name="Gevers D."/>
            <person name="Pudlo N."/>
            <person name="Martens E."/>
            <person name="Allen-Vercoe E."/>
            <person name="Young S.K."/>
            <person name="Zeng Q."/>
            <person name="Gargeya S."/>
            <person name="Fitzgerald M."/>
            <person name="Haas B."/>
            <person name="Abouelleil A."/>
            <person name="Alvarado L."/>
            <person name="Arachchi H.M."/>
            <person name="Berlin A."/>
            <person name="Brown A."/>
            <person name="Chapman S.B."/>
            <person name="Chen Z."/>
            <person name="Dunbar C."/>
            <person name="Freedman E."/>
            <person name="Gearin G."/>
            <person name="Gellesch M."/>
            <person name="Goldberg J."/>
            <person name="Griggs A."/>
            <person name="Gujja S."/>
            <person name="Heiman D."/>
            <person name="Howarth C."/>
            <person name="Larson L."/>
            <person name="Lui A."/>
            <person name="MacDonald P.J.P."/>
            <person name="Mehta T."/>
            <person name="Montmayeur A."/>
            <person name="Murphy C."/>
            <person name="Neiman D."/>
            <person name="Pearson M."/>
            <person name="Priest M."/>
            <person name="Roberts A."/>
            <person name="Saif S."/>
            <person name="Shea T."/>
            <person name="Shenoy N."/>
            <person name="Sisk P."/>
            <person name="Stolte C."/>
            <person name="Sykes S."/>
            <person name="Yandava C."/>
            <person name="Wortman J."/>
            <person name="Nusbaum C."/>
            <person name="Birren B."/>
        </authorList>
    </citation>
    <scope>NUCLEOTIDE SEQUENCE [LARGE SCALE GENOMIC DNA]</scope>
    <source>
        <strain evidence="1 2">ATCC BAA-286</strain>
    </source>
</reference>